<dbReference type="InterPro" id="IPR036249">
    <property type="entry name" value="Thioredoxin-like_sf"/>
</dbReference>
<sequence>MDRFILSLAAALFVLFSTPLWAMELVMAERDGCAYCARWNAEIAPIYPKTPEGVFAPLRRMDISERPEDIEFVSRPFLTPTFVLVDAGKEIGRIEGYGGDEMFWAMLTVLLRDHTDFDIDALNPTN</sequence>
<name>A0ABP7KC11_9RHOB</name>
<evidence type="ECO:0000313" key="2">
    <source>
        <dbReference type="Proteomes" id="UP001399917"/>
    </source>
</evidence>
<dbReference type="EMBL" id="BAABDF010000007">
    <property type="protein sequence ID" value="GAA3871859.1"/>
    <property type="molecule type" value="Genomic_DNA"/>
</dbReference>
<proteinExistence type="predicted"/>
<dbReference type="Gene3D" id="3.40.30.10">
    <property type="entry name" value="Glutaredoxin"/>
    <property type="match status" value="1"/>
</dbReference>
<keyword evidence="2" id="KW-1185">Reference proteome</keyword>
<reference evidence="2" key="1">
    <citation type="journal article" date="2019" name="Int. J. Syst. Evol. Microbiol.">
        <title>The Global Catalogue of Microorganisms (GCM) 10K type strain sequencing project: providing services to taxonomists for standard genome sequencing and annotation.</title>
        <authorList>
            <consortium name="The Broad Institute Genomics Platform"/>
            <consortium name="The Broad Institute Genome Sequencing Center for Infectious Disease"/>
            <person name="Wu L."/>
            <person name="Ma J."/>
        </authorList>
    </citation>
    <scope>NUCLEOTIDE SEQUENCE [LARGE SCALE GENOMIC DNA]</scope>
    <source>
        <strain evidence="2">JCM 17190</strain>
    </source>
</reference>
<comment type="caution">
    <text evidence="1">The sequence shown here is derived from an EMBL/GenBank/DDBJ whole genome shotgun (WGS) entry which is preliminary data.</text>
</comment>
<dbReference type="Proteomes" id="UP001399917">
    <property type="component" value="Unassembled WGS sequence"/>
</dbReference>
<evidence type="ECO:0008006" key="3">
    <source>
        <dbReference type="Google" id="ProtNLM"/>
    </source>
</evidence>
<accession>A0ABP7KC11</accession>
<organism evidence="1 2">
    <name type="scientific">Celeribacter arenosi</name>
    <dbReference type="NCBI Taxonomy" id="792649"/>
    <lineage>
        <taxon>Bacteria</taxon>
        <taxon>Pseudomonadati</taxon>
        <taxon>Pseudomonadota</taxon>
        <taxon>Alphaproteobacteria</taxon>
        <taxon>Rhodobacterales</taxon>
        <taxon>Roseobacteraceae</taxon>
        <taxon>Celeribacter</taxon>
    </lineage>
</organism>
<protein>
    <recommendedName>
        <fullName evidence="3">Regulatory protein SoxS</fullName>
    </recommendedName>
</protein>
<gene>
    <name evidence="1" type="ORF">GCM10022404_22180</name>
</gene>
<dbReference type="SUPFAM" id="SSF52833">
    <property type="entry name" value="Thioredoxin-like"/>
    <property type="match status" value="1"/>
</dbReference>
<evidence type="ECO:0000313" key="1">
    <source>
        <dbReference type="EMBL" id="GAA3871859.1"/>
    </source>
</evidence>